<dbReference type="Proteomes" id="UP000273807">
    <property type="component" value="Unassembled WGS sequence"/>
</dbReference>
<sequence length="104" mass="12108">MKAGLSYDAVFQMVTPRLDPDYRWFIALELRAYTLPTKDVHWDNEPFRYDNFATSVSWASYGDAVHEILGPERQKGLFFVRGQIDVIGTNLFAHSDEFWYKAVP</sequence>
<dbReference type="AlphaFoldDB" id="A0A3N0CAZ7"/>
<organism evidence="1 2">
    <name type="scientific">Arthrobacter oryzae</name>
    <dbReference type="NCBI Taxonomy" id="409290"/>
    <lineage>
        <taxon>Bacteria</taxon>
        <taxon>Bacillati</taxon>
        <taxon>Actinomycetota</taxon>
        <taxon>Actinomycetes</taxon>
        <taxon>Micrococcales</taxon>
        <taxon>Micrococcaceae</taxon>
        <taxon>Arthrobacter</taxon>
    </lineage>
</organism>
<dbReference type="EMBL" id="RBED01000023">
    <property type="protein sequence ID" value="RNL60216.1"/>
    <property type="molecule type" value="Genomic_DNA"/>
</dbReference>
<gene>
    <name evidence="1" type="ORF">D7003_01455</name>
</gene>
<name>A0A3N0CAZ7_9MICC</name>
<comment type="caution">
    <text evidence="1">The sequence shown here is derived from an EMBL/GenBank/DDBJ whole genome shotgun (WGS) entry which is preliminary data.</text>
</comment>
<proteinExistence type="predicted"/>
<evidence type="ECO:0000313" key="2">
    <source>
        <dbReference type="Proteomes" id="UP000273807"/>
    </source>
</evidence>
<reference evidence="1 2" key="1">
    <citation type="submission" date="2018-10" db="EMBL/GenBank/DDBJ databases">
        <title>Genome sequencing of Arthrobacter oryzae TNB02.</title>
        <authorList>
            <person name="Cho Y.-J."/>
            <person name="Cho A."/>
            <person name="Kim O.-S."/>
        </authorList>
    </citation>
    <scope>NUCLEOTIDE SEQUENCE [LARGE SCALE GENOMIC DNA]</scope>
    <source>
        <strain evidence="1 2">TNB02</strain>
    </source>
</reference>
<accession>A0A3N0CAZ7</accession>
<protein>
    <submittedName>
        <fullName evidence="1">Uncharacterized protein</fullName>
    </submittedName>
</protein>
<evidence type="ECO:0000313" key="1">
    <source>
        <dbReference type="EMBL" id="RNL60216.1"/>
    </source>
</evidence>
<keyword evidence="2" id="KW-1185">Reference proteome</keyword>